<dbReference type="GO" id="GO:0051301">
    <property type="term" value="P:cell division"/>
    <property type="evidence" value="ECO:0007669"/>
    <property type="project" value="TreeGrafter"/>
</dbReference>
<sequence>MNNILKQIQTLYEQELYSNVVRVCDITLSISEQKPETITLPVKHQVLWYYADSLYNTQQYLQAENLYRQALQMKQNIKVKTKNSNNKMQDVQVEMTTDVDIRYKIHLCCLALKQVKGATEILHEISVRNRTPKINMALGNIYRDSGMDRPAITYFKDVLNECPMALEAADNLLKLGIKGVEVNSLMVEASNDISWLNTWLKAQAQLHSRDFANAIVTYKSMDQHGFMKDNPTLLVNMGYCYHSMCENKKAISILQRAYHLDPRLILGQDLFSTLLANSSNKEDIKILESLTPTQDMSLWTCEQWIVLGNYMYANKKYEKAAYFAQQAYTMNRKNVEALLLKANIYFQLKKYNEAATHCTEALNACSYRFDIYKCLVDSLLQLNRLKEAESIAQNALKVLNNSPQALCLLVTVLLKDQMASQKCIRKYLEKAVMQDKNLTTNALSMLVEFLEQENQHEEASQILLKHIETNPTSRLHQLLGDCFVNLQKDNEAFHHFTTALKLDPNNQRATEGLNNIGRVSLRDSYYSCGDASYNSTQATTSSDHEADPESDTDPWNGMENFD</sequence>
<evidence type="ECO:0000256" key="2">
    <source>
        <dbReference type="PROSITE-ProRule" id="PRU00339"/>
    </source>
</evidence>
<reference evidence="4" key="1">
    <citation type="submission" date="2021-12" db="EMBL/GenBank/DDBJ databases">
        <authorList>
            <person name="King R."/>
        </authorList>
    </citation>
    <scope>NUCLEOTIDE SEQUENCE</scope>
</reference>
<proteinExistence type="predicted"/>
<dbReference type="EMBL" id="OV121135">
    <property type="protein sequence ID" value="CAH0554575.1"/>
    <property type="molecule type" value="Genomic_DNA"/>
</dbReference>
<organism evidence="4 5">
    <name type="scientific">Brassicogethes aeneus</name>
    <name type="common">Rape pollen beetle</name>
    <name type="synonym">Meligethes aeneus</name>
    <dbReference type="NCBI Taxonomy" id="1431903"/>
    <lineage>
        <taxon>Eukaryota</taxon>
        <taxon>Metazoa</taxon>
        <taxon>Ecdysozoa</taxon>
        <taxon>Arthropoda</taxon>
        <taxon>Hexapoda</taxon>
        <taxon>Insecta</taxon>
        <taxon>Pterygota</taxon>
        <taxon>Neoptera</taxon>
        <taxon>Endopterygota</taxon>
        <taxon>Coleoptera</taxon>
        <taxon>Polyphaga</taxon>
        <taxon>Cucujiformia</taxon>
        <taxon>Nitidulidae</taxon>
        <taxon>Meligethinae</taxon>
        <taxon>Brassicogethes</taxon>
    </lineage>
</organism>
<evidence type="ECO:0000313" key="4">
    <source>
        <dbReference type="EMBL" id="CAH0554575.1"/>
    </source>
</evidence>
<name>A0A9P0FH38_BRAAE</name>
<dbReference type="InterPro" id="IPR011990">
    <property type="entry name" value="TPR-like_helical_dom_sf"/>
</dbReference>
<dbReference type="GO" id="GO:0016567">
    <property type="term" value="P:protein ubiquitination"/>
    <property type="evidence" value="ECO:0007669"/>
    <property type="project" value="TreeGrafter"/>
</dbReference>
<dbReference type="Proteomes" id="UP001154078">
    <property type="component" value="Chromosome 4"/>
</dbReference>
<feature type="repeat" description="TPR" evidence="2">
    <location>
        <begin position="231"/>
        <end position="264"/>
    </location>
</feature>
<dbReference type="Pfam" id="PF13181">
    <property type="entry name" value="TPR_8"/>
    <property type="match status" value="1"/>
</dbReference>
<dbReference type="InterPro" id="IPR019734">
    <property type="entry name" value="TPR_rpt"/>
</dbReference>
<dbReference type="SUPFAM" id="SSF48452">
    <property type="entry name" value="TPR-like"/>
    <property type="match status" value="2"/>
</dbReference>
<dbReference type="AlphaFoldDB" id="A0A9P0FH38"/>
<dbReference type="Pfam" id="PF12895">
    <property type="entry name" value="ANAPC3"/>
    <property type="match status" value="1"/>
</dbReference>
<feature type="repeat" description="TPR" evidence="2">
    <location>
        <begin position="473"/>
        <end position="506"/>
    </location>
</feature>
<evidence type="ECO:0000256" key="1">
    <source>
        <dbReference type="ARBA" id="ARBA00022803"/>
    </source>
</evidence>
<accession>A0A9P0FH38</accession>
<dbReference type="PANTHER" id="PTHR12558:SF36">
    <property type="entry name" value="ANAPHASE-PROMOTING COMPLEX SUBUNIT 7"/>
    <property type="match status" value="1"/>
</dbReference>
<keyword evidence="1 2" id="KW-0802">TPR repeat</keyword>
<dbReference type="GO" id="GO:0045842">
    <property type="term" value="P:positive regulation of mitotic metaphase/anaphase transition"/>
    <property type="evidence" value="ECO:0007669"/>
    <property type="project" value="TreeGrafter"/>
</dbReference>
<evidence type="ECO:0000256" key="3">
    <source>
        <dbReference type="SAM" id="MobiDB-lite"/>
    </source>
</evidence>
<dbReference type="GO" id="GO:0005680">
    <property type="term" value="C:anaphase-promoting complex"/>
    <property type="evidence" value="ECO:0007669"/>
    <property type="project" value="TreeGrafter"/>
</dbReference>
<feature type="region of interest" description="Disordered" evidence="3">
    <location>
        <begin position="534"/>
        <end position="562"/>
    </location>
</feature>
<dbReference type="OrthoDB" id="308440at2759"/>
<dbReference type="SMART" id="SM00028">
    <property type="entry name" value="TPR"/>
    <property type="match status" value="7"/>
</dbReference>
<dbReference type="PANTHER" id="PTHR12558">
    <property type="entry name" value="CELL DIVISION CYCLE 16,23,27"/>
    <property type="match status" value="1"/>
</dbReference>
<dbReference type="Gene3D" id="1.25.40.10">
    <property type="entry name" value="Tetratricopeptide repeat domain"/>
    <property type="match status" value="4"/>
</dbReference>
<evidence type="ECO:0008006" key="6">
    <source>
        <dbReference type="Google" id="ProtNLM"/>
    </source>
</evidence>
<protein>
    <recommendedName>
        <fullName evidence="6">Anaphase-promoting complex subunit 7</fullName>
    </recommendedName>
</protein>
<evidence type="ECO:0000313" key="5">
    <source>
        <dbReference type="Proteomes" id="UP001154078"/>
    </source>
</evidence>
<keyword evidence="5" id="KW-1185">Reference proteome</keyword>
<dbReference type="PROSITE" id="PS50005">
    <property type="entry name" value="TPR"/>
    <property type="match status" value="2"/>
</dbReference>
<gene>
    <name evidence="4" type="ORF">MELIAE_LOCUS6124</name>
</gene>